<comment type="caution">
    <text evidence="2">The sequence shown here is derived from an EMBL/GenBank/DDBJ whole genome shotgun (WGS) entry which is preliminary data.</text>
</comment>
<keyword evidence="3" id="KW-1185">Reference proteome</keyword>
<gene>
    <name evidence="2" type="ORF">CYNAS_LOCUS6023</name>
</gene>
<evidence type="ECO:0000313" key="3">
    <source>
        <dbReference type="Proteomes" id="UP001176961"/>
    </source>
</evidence>
<proteinExistence type="predicted"/>
<evidence type="ECO:0000256" key="1">
    <source>
        <dbReference type="SAM" id="MobiDB-lite"/>
    </source>
</evidence>
<accession>A0AA36GL33</accession>
<organism evidence="2 3">
    <name type="scientific">Cylicocyclus nassatus</name>
    <name type="common">Nematode worm</name>
    <dbReference type="NCBI Taxonomy" id="53992"/>
    <lineage>
        <taxon>Eukaryota</taxon>
        <taxon>Metazoa</taxon>
        <taxon>Ecdysozoa</taxon>
        <taxon>Nematoda</taxon>
        <taxon>Chromadorea</taxon>
        <taxon>Rhabditida</taxon>
        <taxon>Rhabditina</taxon>
        <taxon>Rhabditomorpha</taxon>
        <taxon>Strongyloidea</taxon>
        <taxon>Strongylidae</taxon>
        <taxon>Cylicocyclus</taxon>
    </lineage>
</organism>
<sequence>MWKWLEVITVQEQNDDFSCGVFTCIYDERLAMGLPLKHQPVHFSSIQKTDRALSQKLFYSNQQNHLWNDISTTPTRLSATNEKLPSKDQHGQKTTTSTAASNHTPISVTFWENDIEVEFLSKNQTRGDFLYSSS</sequence>
<reference evidence="2" key="1">
    <citation type="submission" date="2023-07" db="EMBL/GenBank/DDBJ databases">
        <authorList>
            <consortium name="CYATHOMIX"/>
        </authorList>
    </citation>
    <scope>NUCLEOTIDE SEQUENCE</scope>
    <source>
        <strain evidence="2">N/A</strain>
    </source>
</reference>
<feature type="compositionally biased region" description="Polar residues" evidence="1">
    <location>
        <begin position="92"/>
        <end position="101"/>
    </location>
</feature>
<dbReference type="AlphaFoldDB" id="A0AA36GL33"/>
<dbReference type="EMBL" id="CATQJL010000112">
    <property type="protein sequence ID" value="CAJ0594040.1"/>
    <property type="molecule type" value="Genomic_DNA"/>
</dbReference>
<name>A0AA36GL33_CYLNA</name>
<dbReference type="Proteomes" id="UP001176961">
    <property type="component" value="Unassembled WGS sequence"/>
</dbReference>
<feature type="region of interest" description="Disordered" evidence="1">
    <location>
        <begin position="77"/>
        <end position="101"/>
    </location>
</feature>
<evidence type="ECO:0000313" key="2">
    <source>
        <dbReference type="EMBL" id="CAJ0594040.1"/>
    </source>
</evidence>
<protein>
    <submittedName>
        <fullName evidence="2">Uncharacterized protein</fullName>
    </submittedName>
</protein>